<proteinExistence type="predicted"/>
<organism evidence="2 3">
    <name type="scientific">Hydnomerulius pinastri MD-312</name>
    <dbReference type="NCBI Taxonomy" id="994086"/>
    <lineage>
        <taxon>Eukaryota</taxon>
        <taxon>Fungi</taxon>
        <taxon>Dikarya</taxon>
        <taxon>Basidiomycota</taxon>
        <taxon>Agaricomycotina</taxon>
        <taxon>Agaricomycetes</taxon>
        <taxon>Agaricomycetidae</taxon>
        <taxon>Boletales</taxon>
        <taxon>Boletales incertae sedis</taxon>
        <taxon>Leucogyrophana</taxon>
    </lineage>
</organism>
<protein>
    <recommendedName>
        <fullName evidence="1">Dynamin N-terminal domain-containing protein</fullName>
    </recommendedName>
</protein>
<dbReference type="PANTHER" id="PTHR36681:SF3">
    <property type="entry name" value="NUCLEAR GTPASE, GERMINAL CENTER-ASSOCIATED, TANDEM DUPLICATE 3"/>
    <property type="match status" value="1"/>
</dbReference>
<dbReference type="EMBL" id="KN839855">
    <property type="protein sequence ID" value="KIJ62384.1"/>
    <property type="molecule type" value="Genomic_DNA"/>
</dbReference>
<gene>
    <name evidence="2" type="ORF">HYDPIDRAFT_114471</name>
</gene>
<reference evidence="2 3" key="1">
    <citation type="submission" date="2014-04" db="EMBL/GenBank/DDBJ databases">
        <title>Evolutionary Origins and Diversification of the Mycorrhizal Mutualists.</title>
        <authorList>
            <consortium name="DOE Joint Genome Institute"/>
            <consortium name="Mycorrhizal Genomics Consortium"/>
            <person name="Kohler A."/>
            <person name="Kuo A."/>
            <person name="Nagy L.G."/>
            <person name="Floudas D."/>
            <person name="Copeland A."/>
            <person name="Barry K.W."/>
            <person name="Cichocki N."/>
            <person name="Veneault-Fourrey C."/>
            <person name="LaButti K."/>
            <person name="Lindquist E.A."/>
            <person name="Lipzen A."/>
            <person name="Lundell T."/>
            <person name="Morin E."/>
            <person name="Murat C."/>
            <person name="Riley R."/>
            <person name="Ohm R."/>
            <person name="Sun H."/>
            <person name="Tunlid A."/>
            <person name="Henrissat B."/>
            <person name="Grigoriev I.V."/>
            <person name="Hibbett D.S."/>
            <person name="Martin F."/>
        </authorList>
    </citation>
    <scope>NUCLEOTIDE SEQUENCE [LARGE SCALE GENOMIC DNA]</scope>
    <source>
        <strain evidence="2 3">MD-312</strain>
    </source>
</reference>
<name>A0A0C9V9L0_9AGAM</name>
<dbReference type="PANTHER" id="PTHR36681">
    <property type="entry name" value="NUCLEAR GTPASE, GERMINAL CENTER-ASSOCIATED, TANDEM DUPLICATE 3"/>
    <property type="match status" value="1"/>
</dbReference>
<accession>A0A0C9V9L0</accession>
<dbReference type="AlphaFoldDB" id="A0A0C9V9L0"/>
<dbReference type="HOGENOM" id="CLU_015736_0_0_1"/>
<dbReference type="Proteomes" id="UP000053820">
    <property type="component" value="Unassembled WGS sequence"/>
</dbReference>
<dbReference type="OrthoDB" id="2691563at2759"/>
<dbReference type="SUPFAM" id="SSF52540">
    <property type="entry name" value="P-loop containing nucleoside triphosphate hydrolases"/>
    <property type="match status" value="1"/>
</dbReference>
<evidence type="ECO:0000313" key="2">
    <source>
        <dbReference type="EMBL" id="KIJ62384.1"/>
    </source>
</evidence>
<evidence type="ECO:0000259" key="1">
    <source>
        <dbReference type="Pfam" id="PF00350"/>
    </source>
</evidence>
<dbReference type="Gene3D" id="3.40.50.300">
    <property type="entry name" value="P-loop containing nucleotide triphosphate hydrolases"/>
    <property type="match status" value="2"/>
</dbReference>
<evidence type="ECO:0000313" key="3">
    <source>
        <dbReference type="Proteomes" id="UP000053820"/>
    </source>
</evidence>
<feature type="domain" description="Dynamin N-terminal" evidence="1">
    <location>
        <begin position="85"/>
        <end position="311"/>
    </location>
</feature>
<sequence length="850" mass="95563">MDDLFAKYGAGTSVPAAVPQPSVDKSSKIRRDAARAMELVKDSMHALAATLLDDRYDGLMVNEDRARWKSEAEQLFSHNFQSRKLVVLGRTGAGKSTAINALLGAPVLSTGADRACTAVATEITYEELPQGHCRAVISFCSKETWLKRVTDLVEDLQQRGEPSADSLDDLEPAQKAWEELTMVYPNLSQLSFPPNPNQLNVPALVEDPIIAPLLGASQTITAESYESLESQLRQFLTSHSNSSEEPARWLLVEMVRIFGAFDALASGAVTIVDIPGFGDSNITRTKRTQEYIRNADEIVLVADMRRAVDDQATIDYLKKFLRRLIGIDGRKGSLMVILTGSDCSVDAKQLRHVTDKEKAGILELEQAIIEHQNVKEDLSRLRGIIMAKSRESSDLTKVNVMINEKWIELRDLNARKDAYVAQIRTKLVTQAFQNLYRQTYHSITQDPNSFVFPLPVFCVGSKDCLRLSGIEMGEPTVFRNISDTGVPDLRKHIQTMGQRLLFSELSATLSQSIVLIHDVRTACQKALKTNDLRLGKYVQHAGQALNDLQKEVNDIRAQFKSKVEVELTKLRQAFESEAQKAAEGSGKVILELDKCHYKTYSAIMRRHGQWRHHDLNGKLSEPFFGEEVFVLWNNVFNDVIPAGLRILVTEINTRFDDTLEKIRKRSQKMRTVSEDIRHASELIVVSDKLVPARRLYNDRITTMQRSFDGSTRDVLKAQLTQHYLTVGAESGKGMWTRMKALNEDRFGRLKAQEVYDRVVNRIFDDINQAQESGESYLTSALSDLYRAMSRSLVEIQGHCAPLNRRRRTHQSTDNTAMLEFLSKCETSLQAEAKTVNAHISEAGLVLDALF</sequence>
<dbReference type="InterPro" id="IPR027417">
    <property type="entry name" value="P-loop_NTPase"/>
</dbReference>
<keyword evidence="3" id="KW-1185">Reference proteome</keyword>
<dbReference type="InterPro" id="IPR045063">
    <property type="entry name" value="Dynamin_N"/>
</dbReference>
<dbReference type="Pfam" id="PF00350">
    <property type="entry name" value="Dynamin_N"/>
    <property type="match status" value="1"/>
</dbReference>